<protein>
    <submittedName>
        <fullName evidence="1">Uncharacterized protein</fullName>
    </submittedName>
</protein>
<gene>
    <name evidence="1" type="ORF">Tci_033530</name>
</gene>
<sequence length="306" mass="34955">MIKVLPPKTAEEVVAKERERKARTTLLIALPKDHLAKFHKMADAKETWEAINSRFEGLHKGYDRFQTLLTQLEIYGAGVSHKDANQNFDDLYNNLRVFEHDVKYTTTSSSNTHNVAFVSADNTNNTNDVSTAYSVSSPSVSKSQKEGSSSYTDEVIYSFFSNQSSAPHLDYDDLKQINNDDMEEMDLKWQVAMISMRIKKFHKRTCRKLQFNTKDPVGFDKTKTDAPIIEEYESDTDNDLVSNVQEDKEKPSFAFTDSLKHVKTSRENINKSGTINHSPKIKKQDTNGHTRKGLGYAFTRKACFVW</sequence>
<proteinExistence type="predicted"/>
<dbReference type="EMBL" id="BKCJ010004524">
    <property type="protein sequence ID" value="GEU61552.1"/>
    <property type="molecule type" value="Genomic_DNA"/>
</dbReference>
<reference evidence="1" key="1">
    <citation type="journal article" date="2019" name="Sci. Rep.">
        <title>Draft genome of Tanacetum cinerariifolium, the natural source of mosquito coil.</title>
        <authorList>
            <person name="Yamashiro T."/>
            <person name="Shiraishi A."/>
            <person name="Satake H."/>
            <person name="Nakayama K."/>
        </authorList>
    </citation>
    <scope>NUCLEOTIDE SEQUENCE</scope>
</reference>
<organism evidence="1">
    <name type="scientific">Tanacetum cinerariifolium</name>
    <name type="common">Dalmatian daisy</name>
    <name type="synonym">Chrysanthemum cinerariifolium</name>
    <dbReference type="NCBI Taxonomy" id="118510"/>
    <lineage>
        <taxon>Eukaryota</taxon>
        <taxon>Viridiplantae</taxon>
        <taxon>Streptophyta</taxon>
        <taxon>Embryophyta</taxon>
        <taxon>Tracheophyta</taxon>
        <taxon>Spermatophyta</taxon>
        <taxon>Magnoliopsida</taxon>
        <taxon>eudicotyledons</taxon>
        <taxon>Gunneridae</taxon>
        <taxon>Pentapetalae</taxon>
        <taxon>asterids</taxon>
        <taxon>campanulids</taxon>
        <taxon>Asterales</taxon>
        <taxon>Asteraceae</taxon>
        <taxon>Asteroideae</taxon>
        <taxon>Anthemideae</taxon>
        <taxon>Anthemidinae</taxon>
        <taxon>Tanacetum</taxon>
    </lineage>
</organism>
<comment type="caution">
    <text evidence="1">The sequence shown here is derived from an EMBL/GenBank/DDBJ whole genome shotgun (WGS) entry which is preliminary data.</text>
</comment>
<name>A0A6L2LM56_TANCI</name>
<dbReference type="AlphaFoldDB" id="A0A6L2LM56"/>
<evidence type="ECO:0000313" key="1">
    <source>
        <dbReference type="EMBL" id="GEU61552.1"/>
    </source>
</evidence>
<accession>A0A6L2LM56</accession>